<dbReference type="SUPFAM" id="SSF52540">
    <property type="entry name" value="P-loop containing nucleoside triphosphate hydrolases"/>
    <property type="match status" value="1"/>
</dbReference>
<dbReference type="Proteomes" id="UP000823851">
    <property type="component" value="Unassembled WGS sequence"/>
</dbReference>
<dbReference type="InterPro" id="IPR003959">
    <property type="entry name" value="ATPase_AAA_core"/>
</dbReference>
<dbReference type="GO" id="GO:0005524">
    <property type="term" value="F:ATP binding"/>
    <property type="evidence" value="ECO:0007669"/>
    <property type="project" value="InterPro"/>
</dbReference>
<dbReference type="InterPro" id="IPR027417">
    <property type="entry name" value="P-loop_NTPase"/>
</dbReference>
<dbReference type="AlphaFoldDB" id="A0A9D2R436"/>
<proteinExistence type="predicted"/>
<evidence type="ECO:0000313" key="2">
    <source>
        <dbReference type="EMBL" id="HJD32461.1"/>
    </source>
</evidence>
<sequence length="237" mass="26920">MGTYLKRLSLAGYRSYDNDFEKNTIDFQKLNIIIGANGAGKSNLVSFFEMISYMMTRGLRSYVSRQGGGNSLMYFGPKNTDQIRGELLLEDQPGGKTDRYSFALELSAANQLFFAEEKMEYQDQRYSAPYVQDFGVGHFEAGAADSGDVTVRTLRGCLERLKIFHFNDTSISSRIRSSTNTADGGYLRADGGNLAGFLHRLKKNEAEYAYYQRIVRYIRMILPQFYDFALEPDENGY</sequence>
<dbReference type="Pfam" id="PF13304">
    <property type="entry name" value="AAA_21"/>
    <property type="match status" value="1"/>
</dbReference>
<accession>A0A9D2R436</accession>
<feature type="non-terminal residue" evidence="2">
    <location>
        <position position="237"/>
    </location>
</feature>
<evidence type="ECO:0000313" key="3">
    <source>
        <dbReference type="Proteomes" id="UP000823851"/>
    </source>
</evidence>
<dbReference type="GO" id="GO:0016887">
    <property type="term" value="F:ATP hydrolysis activity"/>
    <property type="evidence" value="ECO:0007669"/>
    <property type="project" value="InterPro"/>
</dbReference>
<reference evidence="2" key="2">
    <citation type="submission" date="2021-04" db="EMBL/GenBank/DDBJ databases">
        <authorList>
            <person name="Gilroy R."/>
        </authorList>
    </citation>
    <scope>NUCLEOTIDE SEQUENCE</scope>
    <source>
        <strain evidence="2">ChiHjej8B7-25341</strain>
    </source>
</reference>
<dbReference type="Gene3D" id="3.40.50.300">
    <property type="entry name" value="P-loop containing nucleotide triphosphate hydrolases"/>
    <property type="match status" value="1"/>
</dbReference>
<comment type="caution">
    <text evidence="2">The sequence shown here is derived from an EMBL/GenBank/DDBJ whole genome shotgun (WGS) entry which is preliminary data.</text>
</comment>
<dbReference type="EMBL" id="DWUW01000316">
    <property type="protein sequence ID" value="HJD32461.1"/>
    <property type="molecule type" value="Genomic_DNA"/>
</dbReference>
<name>A0A9D2R436_9FIRM</name>
<feature type="domain" description="ATPase AAA-type core" evidence="1">
    <location>
        <begin position="30"/>
        <end position="116"/>
    </location>
</feature>
<protein>
    <submittedName>
        <fullName evidence="2">AAA family ATPase</fullName>
    </submittedName>
</protein>
<organism evidence="2 3">
    <name type="scientific">Candidatus Eisenbergiella stercorigallinarum</name>
    <dbReference type="NCBI Taxonomy" id="2838557"/>
    <lineage>
        <taxon>Bacteria</taxon>
        <taxon>Bacillati</taxon>
        <taxon>Bacillota</taxon>
        <taxon>Clostridia</taxon>
        <taxon>Lachnospirales</taxon>
        <taxon>Lachnospiraceae</taxon>
        <taxon>Eisenbergiella</taxon>
    </lineage>
</organism>
<reference evidence="2" key="1">
    <citation type="journal article" date="2021" name="PeerJ">
        <title>Extensive microbial diversity within the chicken gut microbiome revealed by metagenomics and culture.</title>
        <authorList>
            <person name="Gilroy R."/>
            <person name="Ravi A."/>
            <person name="Getino M."/>
            <person name="Pursley I."/>
            <person name="Horton D.L."/>
            <person name="Alikhan N.F."/>
            <person name="Baker D."/>
            <person name="Gharbi K."/>
            <person name="Hall N."/>
            <person name="Watson M."/>
            <person name="Adriaenssens E.M."/>
            <person name="Foster-Nyarko E."/>
            <person name="Jarju S."/>
            <person name="Secka A."/>
            <person name="Antonio M."/>
            <person name="Oren A."/>
            <person name="Chaudhuri R.R."/>
            <person name="La Ragione R."/>
            <person name="Hildebrand F."/>
            <person name="Pallen M.J."/>
        </authorList>
    </citation>
    <scope>NUCLEOTIDE SEQUENCE</scope>
    <source>
        <strain evidence="2">ChiHjej8B7-25341</strain>
    </source>
</reference>
<evidence type="ECO:0000259" key="1">
    <source>
        <dbReference type="Pfam" id="PF13304"/>
    </source>
</evidence>
<gene>
    <name evidence="2" type="ORF">H9912_11065</name>
</gene>